<feature type="transmembrane region" description="Helical" evidence="6">
    <location>
        <begin position="405"/>
        <end position="424"/>
    </location>
</feature>
<organism evidence="8 9">
    <name type="scientific">Micromonospora craniellae</name>
    <dbReference type="NCBI Taxonomy" id="2294034"/>
    <lineage>
        <taxon>Bacteria</taxon>
        <taxon>Bacillati</taxon>
        <taxon>Actinomycetota</taxon>
        <taxon>Actinomycetes</taxon>
        <taxon>Micromonosporales</taxon>
        <taxon>Micromonosporaceae</taxon>
        <taxon>Micromonospora</taxon>
    </lineage>
</organism>
<dbReference type="Proteomes" id="UP000262621">
    <property type="component" value="Unassembled WGS sequence"/>
</dbReference>
<keyword evidence="3 6" id="KW-1133">Transmembrane helix</keyword>
<name>A0A372G2G0_9ACTN</name>
<evidence type="ECO:0000256" key="2">
    <source>
        <dbReference type="ARBA" id="ARBA00022692"/>
    </source>
</evidence>
<evidence type="ECO:0000256" key="5">
    <source>
        <dbReference type="SAM" id="MobiDB-lite"/>
    </source>
</evidence>
<dbReference type="Pfam" id="PF04932">
    <property type="entry name" value="Wzy_C"/>
    <property type="match status" value="1"/>
</dbReference>
<feature type="transmembrane region" description="Helical" evidence="6">
    <location>
        <begin position="370"/>
        <end position="393"/>
    </location>
</feature>
<evidence type="ECO:0000259" key="7">
    <source>
        <dbReference type="Pfam" id="PF04932"/>
    </source>
</evidence>
<dbReference type="InterPro" id="IPR007016">
    <property type="entry name" value="O-antigen_ligase-rel_domated"/>
</dbReference>
<feature type="compositionally biased region" description="Basic and acidic residues" evidence="5">
    <location>
        <begin position="446"/>
        <end position="461"/>
    </location>
</feature>
<feature type="transmembrane region" description="Helical" evidence="6">
    <location>
        <begin position="104"/>
        <end position="127"/>
    </location>
</feature>
<dbReference type="RefSeq" id="WP_117227500.1">
    <property type="nucleotide sequence ID" value="NZ_CP061725.1"/>
</dbReference>
<feature type="region of interest" description="Disordered" evidence="5">
    <location>
        <begin position="446"/>
        <end position="472"/>
    </location>
</feature>
<dbReference type="InterPro" id="IPR051533">
    <property type="entry name" value="WaaL-like"/>
</dbReference>
<keyword evidence="2 6" id="KW-0812">Transmembrane</keyword>
<evidence type="ECO:0000256" key="3">
    <source>
        <dbReference type="ARBA" id="ARBA00022989"/>
    </source>
</evidence>
<evidence type="ECO:0000313" key="8">
    <source>
        <dbReference type="EMBL" id="RFS46890.1"/>
    </source>
</evidence>
<evidence type="ECO:0000256" key="1">
    <source>
        <dbReference type="ARBA" id="ARBA00004141"/>
    </source>
</evidence>
<reference evidence="8 9" key="1">
    <citation type="submission" date="2018-08" db="EMBL/GenBank/DDBJ databases">
        <title>Verrucosispora craniellae sp. nov., isolated from a marine sponge in the South China Sea.</title>
        <authorList>
            <person name="Li L."/>
            <person name="Lin H.W."/>
        </authorList>
    </citation>
    <scope>NUCLEOTIDE SEQUENCE [LARGE SCALE GENOMIC DNA]</scope>
    <source>
        <strain evidence="8 9">LHW63014</strain>
    </source>
</reference>
<keyword evidence="9" id="KW-1185">Reference proteome</keyword>
<accession>A0A372G2G0</accession>
<feature type="transmembrane region" description="Helical" evidence="6">
    <location>
        <begin position="273"/>
        <end position="296"/>
    </location>
</feature>
<feature type="transmembrane region" description="Helical" evidence="6">
    <location>
        <begin position="230"/>
        <end position="261"/>
    </location>
</feature>
<comment type="subcellular location">
    <subcellularLocation>
        <location evidence="1">Membrane</location>
        <topology evidence="1">Multi-pass membrane protein</topology>
    </subcellularLocation>
</comment>
<dbReference type="GO" id="GO:0016020">
    <property type="term" value="C:membrane"/>
    <property type="evidence" value="ECO:0007669"/>
    <property type="project" value="UniProtKB-SubCell"/>
</dbReference>
<feature type="transmembrane region" description="Helical" evidence="6">
    <location>
        <begin position="205"/>
        <end position="223"/>
    </location>
</feature>
<dbReference type="PANTHER" id="PTHR37422:SF13">
    <property type="entry name" value="LIPOPOLYSACCHARIDE BIOSYNTHESIS PROTEIN PA4999-RELATED"/>
    <property type="match status" value="1"/>
</dbReference>
<proteinExistence type="predicted"/>
<dbReference type="EMBL" id="QVFU01000006">
    <property type="protein sequence ID" value="RFS46890.1"/>
    <property type="molecule type" value="Genomic_DNA"/>
</dbReference>
<keyword evidence="4 6" id="KW-0472">Membrane</keyword>
<feature type="transmembrane region" description="Helical" evidence="6">
    <location>
        <begin position="133"/>
        <end position="150"/>
    </location>
</feature>
<evidence type="ECO:0000256" key="4">
    <source>
        <dbReference type="ARBA" id="ARBA00023136"/>
    </source>
</evidence>
<dbReference type="PANTHER" id="PTHR37422">
    <property type="entry name" value="TEICHURONIC ACID BIOSYNTHESIS PROTEIN TUAE"/>
    <property type="match status" value="1"/>
</dbReference>
<feature type="transmembrane region" description="Helical" evidence="6">
    <location>
        <begin position="170"/>
        <end position="193"/>
    </location>
</feature>
<gene>
    <name evidence="8" type="ORF">D0Q02_08920</name>
</gene>
<feature type="compositionally biased region" description="Basic residues" evidence="5">
    <location>
        <begin position="462"/>
        <end position="472"/>
    </location>
</feature>
<protein>
    <recommendedName>
        <fullName evidence="7">O-antigen ligase-related domain-containing protein</fullName>
    </recommendedName>
</protein>
<feature type="transmembrane region" description="Helical" evidence="6">
    <location>
        <begin position="12"/>
        <end position="40"/>
    </location>
</feature>
<feature type="domain" description="O-antigen ligase-related" evidence="7">
    <location>
        <begin position="234"/>
        <end position="380"/>
    </location>
</feature>
<sequence>MNRLGEWGVVAGAAGLVVVTTLVAVDAPLAAIGLTLLLLLVALVRRMDGWRWLLGLTTALLVCASSDIPALVELSFYPRYTAVAGLVVWELCRPVRAPVRLAPWTGVLVVALWSVAGLATLSTVWSVVPMETFQRGVALVLLAALVHVLVRRRWSEHGVMLGDLRTVYLVLSLSALVSLGYGFTGGMLTATLASSERFQGIYNNPNMLAIVCALAVPLGWAVYQQFRRLALLLGVVPVGICLLLSQSRTGIVAVLVGAAWVLLRHGFRPVVRLASAVTATLLVAHLVNLLPVVFSAPWMQRIVRRFTDPEGADLSNGRTEMWQATVDLWWQNRPTLGFGYASRNHLFELASLDEFFGASVSVVHNSYLQLLLELGLTAVAPLVALLLAAGHGALRAPVRGANSGLVWLVVSGLLIQLTESAIFGTGQPYPYVFWLAVAALLHRPTADPDGERGGSDHGRTDRRPRHRAVVPG</sequence>
<evidence type="ECO:0000256" key="6">
    <source>
        <dbReference type="SAM" id="Phobius"/>
    </source>
</evidence>
<evidence type="ECO:0000313" key="9">
    <source>
        <dbReference type="Proteomes" id="UP000262621"/>
    </source>
</evidence>
<comment type="caution">
    <text evidence="8">The sequence shown here is derived from an EMBL/GenBank/DDBJ whole genome shotgun (WGS) entry which is preliminary data.</text>
</comment>
<dbReference type="AlphaFoldDB" id="A0A372G2G0"/>